<name>X0SNI6_9ZZZZ</name>
<dbReference type="EMBL" id="BARS01007401">
    <property type="protein sequence ID" value="GAF82619.1"/>
    <property type="molecule type" value="Genomic_DNA"/>
</dbReference>
<dbReference type="SUPFAM" id="SSF52172">
    <property type="entry name" value="CheY-like"/>
    <property type="match status" value="1"/>
</dbReference>
<dbReference type="Pfam" id="PF12728">
    <property type="entry name" value="HTH_17"/>
    <property type="match status" value="1"/>
</dbReference>
<dbReference type="NCBIfam" id="TIGR01764">
    <property type="entry name" value="excise"/>
    <property type="match status" value="1"/>
</dbReference>
<comment type="caution">
    <text evidence="3">The sequence shown here is derived from an EMBL/GenBank/DDBJ whole genome shotgun (WGS) entry which is preliminary data.</text>
</comment>
<dbReference type="AlphaFoldDB" id="X0SNI6"/>
<proteinExistence type="predicted"/>
<feature type="non-terminal residue" evidence="3">
    <location>
        <position position="118"/>
    </location>
</feature>
<dbReference type="Gene3D" id="3.40.50.2300">
    <property type="match status" value="1"/>
</dbReference>
<dbReference type="InterPro" id="IPR041657">
    <property type="entry name" value="HTH_17"/>
</dbReference>
<dbReference type="Gene3D" id="1.10.1660.10">
    <property type="match status" value="1"/>
</dbReference>
<feature type="domain" description="Response regulatory" evidence="2">
    <location>
        <begin position="81"/>
        <end position="118"/>
    </location>
</feature>
<dbReference type="GO" id="GO:0000160">
    <property type="term" value="P:phosphorelay signal transduction system"/>
    <property type="evidence" value="ECO:0007669"/>
    <property type="project" value="InterPro"/>
</dbReference>
<dbReference type="GO" id="GO:0003677">
    <property type="term" value="F:DNA binding"/>
    <property type="evidence" value="ECO:0007669"/>
    <property type="project" value="InterPro"/>
</dbReference>
<feature type="compositionally biased region" description="Basic and acidic residues" evidence="1">
    <location>
        <begin position="1"/>
        <end position="14"/>
    </location>
</feature>
<accession>X0SNI6</accession>
<evidence type="ECO:0000313" key="3">
    <source>
        <dbReference type="EMBL" id="GAF82619.1"/>
    </source>
</evidence>
<evidence type="ECO:0000256" key="1">
    <source>
        <dbReference type="SAM" id="MobiDB-lite"/>
    </source>
</evidence>
<evidence type="ECO:0000259" key="2">
    <source>
        <dbReference type="PROSITE" id="PS50110"/>
    </source>
</evidence>
<gene>
    <name evidence="3" type="ORF">S01H1_14247</name>
</gene>
<dbReference type="CDD" id="cd00156">
    <property type="entry name" value="REC"/>
    <property type="match status" value="1"/>
</dbReference>
<dbReference type="InterPro" id="IPR001789">
    <property type="entry name" value="Sig_transdc_resp-reg_receiver"/>
</dbReference>
<reference evidence="3" key="1">
    <citation type="journal article" date="2014" name="Front. Microbiol.">
        <title>High frequency of phylogenetically diverse reductive dehalogenase-homologous genes in deep subseafloor sedimentary metagenomes.</title>
        <authorList>
            <person name="Kawai M."/>
            <person name="Futagami T."/>
            <person name="Toyoda A."/>
            <person name="Takaki Y."/>
            <person name="Nishi S."/>
            <person name="Hori S."/>
            <person name="Arai W."/>
            <person name="Tsubouchi T."/>
            <person name="Morono Y."/>
            <person name="Uchiyama I."/>
            <person name="Ito T."/>
            <person name="Fujiyama A."/>
            <person name="Inagaki F."/>
            <person name="Takami H."/>
        </authorList>
    </citation>
    <scope>NUCLEOTIDE SEQUENCE</scope>
    <source>
        <strain evidence="3">Expedition CK06-06</strain>
    </source>
</reference>
<dbReference type="SUPFAM" id="SSF46955">
    <property type="entry name" value="Putative DNA-binding domain"/>
    <property type="match status" value="1"/>
</dbReference>
<dbReference type="InterPro" id="IPR010093">
    <property type="entry name" value="SinI_DNA-bd"/>
</dbReference>
<organism evidence="3">
    <name type="scientific">marine sediment metagenome</name>
    <dbReference type="NCBI Taxonomy" id="412755"/>
    <lineage>
        <taxon>unclassified sequences</taxon>
        <taxon>metagenomes</taxon>
        <taxon>ecological metagenomes</taxon>
    </lineage>
</organism>
<feature type="region of interest" description="Disordered" evidence="1">
    <location>
        <begin position="1"/>
        <end position="21"/>
    </location>
</feature>
<sequence>MMTEESSERRHGNNERNQLPDRLLTVREVADRLHVHTNTARRWSDLGLIKSYRVGPRGDRRYRAEDLNSFITTIKPNLGGAALIVDDDPRIRQLMTDAVLDHGYKVVAVDSGESALEE</sequence>
<dbReference type="InterPro" id="IPR011006">
    <property type="entry name" value="CheY-like_superfamily"/>
</dbReference>
<dbReference type="PROSITE" id="PS50110">
    <property type="entry name" value="RESPONSE_REGULATORY"/>
    <property type="match status" value="1"/>
</dbReference>
<protein>
    <recommendedName>
        <fullName evidence="2">Response regulatory domain-containing protein</fullName>
    </recommendedName>
</protein>
<dbReference type="InterPro" id="IPR009061">
    <property type="entry name" value="DNA-bd_dom_put_sf"/>
</dbReference>